<sequence length="176" mass="20234">MSASSPDDHIQALSKEIDQLHNELAMIKLQRKDINKATRDMIKGLKKASNKHKKLNRSYEKHKEEMWFAILAGNTAIATKAEQKLKRVIEEQAQLQRSLPDQYKSGAGAIKMMIESKAKRFEWQLKIALKEEEMHRFKPCVSVTCKHCKRIDTTALQKAKVAFKDGVMKMLKAKVK</sequence>
<gene>
    <name evidence="2" type="ORF">VMCG_02042</name>
</gene>
<protein>
    <submittedName>
        <fullName evidence="2">Uncharacterized protein</fullName>
    </submittedName>
</protein>
<keyword evidence="1" id="KW-0175">Coiled coil</keyword>
<comment type="caution">
    <text evidence="2">The sequence shown here is derived from an EMBL/GenBank/DDBJ whole genome shotgun (WGS) entry which is preliminary data.</text>
</comment>
<reference evidence="2 3" key="1">
    <citation type="submission" date="2015-09" db="EMBL/GenBank/DDBJ databases">
        <title>Host preference determinants of Valsa canker pathogens revealed by comparative genomics.</title>
        <authorList>
            <person name="Yin Z."/>
            <person name="Huang L."/>
        </authorList>
    </citation>
    <scope>NUCLEOTIDE SEQUENCE [LARGE SCALE GENOMIC DNA]</scope>
    <source>
        <strain evidence="2 3">03-1</strain>
    </source>
</reference>
<dbReference type="EMBL" id="LKEA01000003">
    <property type="protein sequence ID" value="ROW10374.1"/>
    <property type="molecule type" value="Genomic_DNA"/>
</dbReference>
<evidence type="ECO:0000313" key="2">
    <source>
        <dbReference type="EMBL" id="ROW10374.1"/>
    </source>
</evidence>
<dbReference type="AlphaFoldDB" id="A0A423X393"/>
<organism evidence="2 3">
    <name type="scientific">Cytospora schulzeri</name>
    <dbReference type="NCBI Taxonomy" id="448051"/>
    <lineage>
        <taxon>Eukaryota</taxon>
        <taxon>Fungi</taxon>
        <taxon>Dikarya</taxon>
        <taxon>Ascomycota</taxon>
        <taxon>Pezizomycotina</taxon>
        <taxon>Sordariomycetes</taxon>
        <taxon>Sordariomycetidae</taxon>
        <taxon>Diaporthales</taxon>
        <taxon>Cytosporaceae</taxon>
        <taxon>Cytospora</taxon>
    </lineage>
</organism>
<keyword evidence="3" id="KW-1185">Reference proteome</keyword>
<name>A0A423X393_9PEZI</name>
<feature type="coiled-coil region" evidence="1">
    <location>
        <begin position="10"/>
        <end position="98"/>
    </location>
</feature>
<accession>A0A423X393</accession>
<evidence type="ECO:0000256" key="1">
    <source>
        <dbReference type="SAM" id="Coils"/>
    </source>
</evidence>
<proteinExistence type="predicted"/>
<evidence type="ECO:0000313" key="3">
    <source>
        <dbReference type="Proteomes" id="UP000283895"/>
    </source>
</evidence>
<dbReference type="OrthoDB" id="5223029at2759"/>
<dbReference type="Proteomes" id="UP000283895">
    <property type="component" value="Unassembled WGS sequence"/>
</dbReference>